<dbReference type="OrthoDB" id="432970at2759"/>
<protein>
    <submittedName>
        <fullName evidence="1">Uncharacterized protein</fullName>
    </submittedName>
</protein>
<name>A0A9P4NG36_9PEZI</name>
<dbReference type="AlphaFoldDB" id="A0A9P4NG36"/>
<evidence type="ECO:0000313" key="2">
    <source>
        <dbReference type="Proteomes" id="UP000800235"/>
    </source>
</evidence>
<gene>
    <name evidence="1" type="ORF">EJ08DRAFT_683410</name>
</gene>
<sequence>MEVPTISIDFDSMAPADRLIFLLYNLAPKGIGPVSKALWTKALPFVQRFASAQLEPTTEKSKWIARFQNLAKVAVCKPLDLYDPYRQFMLELVQIAIDENYEAAPSSNLTGSYLSLHIHYFSGFKDNELMVPAPQPLILNTADVMATTKIITRKQLYHAASLIHKIFVTFREHTFESSLIQVEGRKGILYFTIEDRGHDANKGEFLFKGLDKVLVKERSHQLAIMMFAECQSALATMDEQIRSFLSVLCSKIEEVHVKVKNAFRPTCRIDTNHIHKNNMENRHTILRVTTFGGEMFAVDLTGAQYGWKEVVVPWTSFYNHRVHTIRDIQAQGSQAIEALEVGEESNLSGMYCQSQLMVAKALNLHVAIWLGKNDLTITQFVDLAADDFKRKEKELNAGVNTGMSGTIDFLRKKGVYRWYFENPFLPMRTNLTRSQEEYKERKEFWANDDEYAKVYTVKRSVVKRW</sequence>
<evidence type="ECO:0000313" key="1">
    <source>
        <dbReference type="EMBL" id="KAF2420186.1"/>
    </source>
</evidence>
<dbReference type="EMBL" id="MU007112">
    <property type="protein sequence ID" value="KAF2420186.1"/>
    <property type="molecule type" value="Genomic_DNA"/>
</dbReference>
<dbReference type="Proteomes" id="UP000800235">
    <property type="component" value="Unassembled WGS sequence"/>
</dbReference>
<comment type="caution">
    <text evidence="1">The sequence shown here is derived from an EMBL/GenBank/DDBJ whole genome shotgun (WGS) entry which is preliminary data.</text>
</comment>
<organism evidence="1 2">
    <name type="scientific">Tothia fuscella</name>
    <dbReference type="NCBI Taxonomy" id="1048955"/>
    <lineage>
        <taxon>Eukaryota</taxon>
        <taxon>Fungi</taxon>
        <taxon>Dikarya</taxon>
        <taxon>Ascomycota</taxon>
        <taxon>Pezizomycotina</taxon>
        <taxon>Dothideomycetes</taxon>
        <taxon>Pleosporomycetidae</taxon>
        <taxon>Venturiales</taxon>
        <taxon>Cylindrosympodiaceae</taxon>
        <taxon>Tothia</taxon>
    </lineage>
</organism>
<proteinExistence type="predicted"/>
<accession>A0A9P4NG36</accession>
<reference evidence="1" key="1">
    <citation type="journal article" date="2020" name="Stud. Mycol.">
        <title>101 Dothideomycetes genomes: a test case for predicting lifestyles and emergence of pathogens.</title>
        <authorList>
            <person name="Haridas S."/>
            <person name="Albert R."/>
            <person name="Binder M."/>
            <person name="Bloem J."/>
            <person name="Labutti K."/>
            <person name="Salamov A."/>
            <person name="Andreopoulos B."/>
            <person name="Baker S."/>
            <person name="Barry K."/>
            <person name="Bills G."/>
            <person name="Bluhm B."/>
            <person name="Cannon C."/>
            <person name="Castanera R."/>
            <person name="Culley D."/>
            <person name="Daum C."/>
            <person name="Ezra D."/>
            <person name="Gonzalez J."/>
            <person name="Henrissat B."/>
            <person name="Kuo A."/>
            <person name="Liang C."/>
            <person name="Lipzen A."/>
            <person name="Lutzoni F."/>
            <person name="Magnuson J."/>
            <person name="Mondo S."/>
            <person name="Nolan M."/>
            <person name="Ohm R."/>
            <person name="Pangilinan J."/>
            <person name="Park H.-J."/>
            <person name="Ramirez L."/>
            <person name="Alfaro M."/>
            <person name="Sun H."/>
            <person name="Tritt A."/>
            <person name="Yoshinaga Y."/>
            <person name="Zwiers L.-H."/>
            <person name="Turgeon B."/>
            <person name="Goodwin S."/>
            <person name="Spatafora J."/>
            <person name="Crous P."/>
            <person name="Grigoriev I."/>
        </authorList>
    </citation>
    <scope>NUCLEOTIDE SEQUENCE</scope>
    <source>
        <strain evidence="1">CBS 130266</strain>
    </source>
</reference>
<keyword evidence="2" id="KW-1185">Reference proteome</keyword>